<evidence type="ECO:0000256" key="2">
    <source>
        <dbReference type="ARBA" id="ARBA00022448"/>
    </source>
</evidence>
<keyword evidence="4 7" id="KW-0812">Transmembrane</keyword>
<reference evidence="9 10" key="1">
    <citation type="submission" date="2019-08" db="EMBL/GenBank/DDBJ databases">
        <title>Draft genome sequence of Lysobacter sp. UKS-15.</title>
        <authorList>
            <person name="Im W.-T."/>
        </authorList>
    </citation>
    <scope>NUCLEOTIDE SEQUENCE [LARGE SCALE GENOMIC DNA]</scope>
    <source>
        <strain evidence="9 10">UKS-15</strain>
    </source>
</reference>
<sequence length="265" mass="28538">VLREGDSVLVDAGATEDKLLAPVHAADRWPHDGPHLDAPLRALAAGDELLINDRVLQVRGVTNMHPRFPPRPLVYMTRGTALRVLPYERRDTTFVLVRAMPGTDTAALASRIAARTGLRARASSDFQGDTVRWYLLNSEDVGDISAMLILAMTMGLSVSGIMFYLFTHDRRRDYAVLRAMGLAPRALSAMVVVQALTAAAIGAGLGLGLCGLAGEVAMRHGFPFRMLVWTPLAGLAAVLIVAIAGTLVSLVPVRRLQPAEVFALR</sequence>
<evidence type="ECO:0000259" key="8">
    <source>
        <dbReference type="Pfam" id="PF02687"/>
    </source>
</evidence>
<keyword evidence="3" id="KW-1003">Cell membrane</keyword>
<dbReference type="Pfam" id="PF02687">
    <property type="entry name" value="FtsX"/>
    <property type="match status" value="1"/>
</dbReference>
<evidence type="ECO:0000256" key="5">
    <source>
        <dbReference type="ARBA" id="ARBA00022989"/>
    </source>
</evidence>
<dbReference type="RefSeq" id="WP_149353006.1">
    <property type="nucleotide sequence ID" value="NZ_VTRV01000087.1"/>
</dbReference>
<proteinExistence type="predicted"/>
<accession>A0A5D8Z3E9</accession>
<evidence type="ECO:0000256" key="1">
    <source>
        <dbReference type="ARBA" id="ARBA00004651"/>
    </source>
</evidence>
<evidence type="ECO:0000256" key="7">
    <source>
        <dbReference type="SAM" id="Phobius"/>
    </source>
</evidence>
<dbReference type="Proteomes" id="UP000323164">
    <property type="component" value="Unassembled WGS sequence"/>
</dbReference>
<dbReference type="EMBL" id="VTRV01000087">
    <property type="protein sequence ID" value="TZF89259.1"/>
    <property type="molecule type" value="Genomic_DNA"/>
</dbReference>
<evidence type="ECO:0000256" key="3">
    <source>
        <dbReference type="ARBA" id="ARBA00022475"/>
    </source>
</evidence>
<keyword evidence="10" id="KW-1185">Reference proteome</keyword>
<protein>
    <submittedName>
        <fullName evidence="9">ABC transporter permease</fullName>
    </submittedName>
</protein>
<evidence type="ECO:0000313" key="10">
    <source>
        <dbReference type="Proteomes" id="UP000323164"/>
    </source>
</evidence>
<dbReference type="PANTHER" id="PTHR43738">
    <property type="entry name" value="ABC TRANSPORTER, MEMBRANE PROTEIN"/>
    <property type="match status" value="1"/>
</dbReference>
<gene>
    <name evidence="9" type="ORF">FW784_08960</name>
</gene>
<dbReference type="OrthoDB" id="127862at2"/>
<keyword evidence="6 7" id="KW-0472">Membrane</keyword>
<feature type="non-terminal residue" evidence="9">
    <location>
        <position position="1"/>
    </location>
</feature>
<dbReference type="AlphaFoldDB" id="A0A5D8Z3E9"/>
<feature type="transmembrane region" description="Helical" evidence="7">
    <location>
        <begin position="226"/>
        <end position="251"/>
    </location>
</feature>
<feature type="transmembrane region" description="Helical" evidence="7">
    <location>
        <begin position="144"/>
        <end position="166"/>
    </location>
</feature>
<comment type="subcellular location">
    <subcellularLocation>
        <location evidence="1">Cell membrane</location>
        <topology evidence="1">Multi-pass membrane protein</topology>
    </subcellularLocation>
</comment>
<dbReference type="InterPro" id="IPR003838">
    <property type="entry name" value="ABC3_permease_C"/>
</dbReference>
<evidence type="ECO:0000256" key="4">
    <source>
        <dbReference type="ARBA" id="ARBA00022692"/>
    </source>
</evidence>
<dbReference type="PANTHER" id="PTHR43738:SF1">
    <property type="entry name" value="HEMIN TRANSPORT SYSTEM PERMEASE PROTEIN HRTB-RELATED"/>
    <property type="match status" value="1"/>
</dbReference>
<evidence type="ECO:0000313" key="9">
    <source>
        <dbReference type="EMBL" id="TZF89259.1"/>
    </source>
</evidence>
<dbReference type="GO" id="GO:0005886">
    <property type="term" value="C:plasma membrane"/>
    <property type="evidence" value="ECO:0007669"/>
    <property type="project" value="UniProtKB-SubCell"/>
</dbReference>
<keyword evidence="5 7" id="KW-1133">Transmembrane helix</keyword>
<feature type="domain" description="ABC3 transporter permease C-terminal" evidence="8">
    <location>
        <begin position="147"/>
        <end position="256"/>
    </location>
</feature>
<feature type="transmembrane region" description="Helical" evidence="7">
    <location>
        <begin position="187"/>
        <end position="214"/>
    </location>
</feature>
<dbReference type="InterPro" id="IPR051125">
    <property type="entry name" value="ABC-4/HrtB_transporter"/>
</dbReference>
<comment type="caution">
    <text evidence="9">The sequence shown here is derived from an EMBL/GenBank/DDBJ whole genome shotgun (WGS) entry which is preliminary data.</text>
</comment>
<evidence type="ECO:0000256" key="6">
    <source>
        <dbReference type="ARBA" id="ARBA00023136"/>
    </source>
</evidence>
<keyword evidence="2" id="KW-0813">Transport</keyword>
<organism evidence="9 10">
    <name type="scientific">Cognatilysobacter lacus</name>
    <dbReference type="NCBI Taxonomy" id="1643323"/>
    <lineage>
        <taxon>Bacteria</taxon>
        <taxon>Pseudomonadati</taxon>
        <taxon>Pseudomonadota</taxon>
        <taxon>Gammaproteobacteria</taxon>
        <taxon>Lysobacterales</taxon>
        <taxon>Lysobacteraceae</taxon>
        <taxon>Cognatilysobacter</taxon>
    </lineage>
</organism>
<name>A0A5D8Z3E9_9GAMM</name>